<accession>A0ACA9Y2B2</accession>
<sequence length="284" mass="30589">MSIPTTSSSSLCDLLTWKDPVQTGKVFGSIILGLVVFKAVNLINIFFHLSYIALLFSAAGEYAGKLVTGQGFVTKYKPSSKTYAKTINESVLPSIGRGIEKLEEEFQKIVYSHDIETTLKAAGLSYILYKITSWFSFFTLLATSVVLLFTVPVIYVKNKKEIDAAVAQYSKLAKDKTAEYTKLAQDAAAPHVKTLVEKSGPVGSFLQSKFPTRTAGSTVGDAKASKFEGVDVPTQSTASTTGSSKFPEVPTSSIKDDSTFEDLVEEAKAAGVKAADVEGEKISF</sequence>
<proteinExistence type="predicted"/>
<protein>
    <submittedName>
        <fullName evidence="1">Reticulon-like protein 1</fullName>
    </submittedName>
</protein>
<dbReference type="Proteomes" id="UP001152531">
    <property type="component" value="Unassembled WGS sequence"/>
</dbReference>
<name>A0ACA9Y2B2_9ASCO</name>
<dbReference type="EMBL" id="CALSDN010000002">
    <property type="protein sequence ID" value="CAH6719088.1"/>
    <property type="molecule type" value="Genomic_DNA"/>
</dbReference>
<organism evidence="1 2">
    <name type="scientific">[Candida] jaroonii</name>
    <dbReference type="NCBI Taxonomy" id="467808"/>
    <lineage>
        <taxon>Eukaryota</taxon>
        <taxon>Fungi</taxon>
        <taxon>Dikarya</taxon>
        <taxon>Ascomycota</taxon>
        <taxon>Saccharomycotina</taxon>
        <taxon>Pichiomycetes</taxon>
        <taxon>Debaryomycetaceae</taxon>
        <taxon>Yamadazyma</taxon>
    </lineage>
</organism>
<evidence type="ECO:0000313" key="1">
    <source>
        <dbReference type="EMBL" id="CAH6719088.1"/>
    </source>
</evidence>
<evidence type="ECO:0000313" key="2">
    <source>
        <dbReference type="Proteomes" id="UP001152531"/>
    </source>
</evidence>
<keyword evidence="2" id="KW-1185">Reference proteome</keyword>
<gene>
    <name evidence="1" type="ORF">CLIB1444_02S00672</name>
</gene>
<reference evidence="1" key="1">
    <citation type="submission" date="2022-06" db="EMBL/GenBank/DDBJ databases">
        <authorList>
            <person name="Legras J.-L."/>
            <person name="Devillers H."/>
            <person name="Grondin C."/>
        </authorList>
    </citation>
    <scope>NUCLEOTIDE SEQUENCE</scope>
    <source>
        <strain evidence="1">CLIB 1444</strain>
    </source>
</reference>
<comment type="caution">
    <text evidence="1">The sequence shown here is derived from an EMBL/GenBank/DDBJ whole genome shotgun (WGS) entry which is preliminary data.</text>
</comment>